<dbReference type="EMBL" id="CP022991">
    <property type="protein sequence ID" value="ASW03254.1"/>
    <property type="molecule type" value="Genomic_DNA"/>
</dbReference>
<gene>
    <name evidence="1" type="ORF">CJU94_34180</name>
</gene>
<protein>
    <submittedName>
        <fullName evidence="1">Uncharacterized protein</fullName>
    </submittedName>
</protein>
<proteinExistence type="predicted"/>
<keyword evidence="2" id="KW-1185">Reference proteome</keyword>
<evidence type="ECO:0000313" key="1">
    <source>
        <dbReference type="EMBL" id="ASW03254.1"/>
    </source>
</evidence>
<accession>A0A248VW44</accession>
<name>A0A248VW44_9BURK</name>
<dbReference type="Proteomes" id="UP000215158">
    <property type="component" value="Plasmid pBN1"/>
</dbReference>
<dbReference type="KEGG" id="parb:CJU94_34180"/>
<sequence>MHRLRDPDAIQIIADIEHKLHTRLYFCCENKLRDRAFRLLTFRLNGLDRVMPCHCAERDMKVHDWLFGHIVVRLFEDELSQYCVQHSQFV</sequence>
<organism evidence="1 2">
    <name type="scientific">Paraburkholderia aromaticivorans</name>
    <dbReference type="NCBI Taxonomy" id="2026199"/>
    <lineage>
        <taxon>Bacteria</taxon>
        <taxon>Pseudomonadati</taxon>
        <taxon>Pseudomonadota</taxon>
        <taxon>Betaproteobacteria</taxon>
        <taxon>Burkholderiales</taxon>
        <taxon>Burkholderiaceae</taxon>
        <taxon>Paraburkholderia</taxon>
    </lineage>
</organism>
<dbReference type="AlphaFoldDB" id="A0A248VW44"/>
<evidence type="ECO:0000313" key="2">
    <source>
        <dbReference type="Proteomes" id="UP000215158"/>
    </source>
</evidence>
<reference evidence="1 2" key="1">
    <citation type="submission" date="2017-08" db="EMBL/GenBank/DDBJ databases">
        <title>Identification and genetic characteristics of simultaneous BTEX- and naphthalene-degrading Paraburkholderia sp. BN5 isolated from petroleum-contaminated soil.</title>
        <authorList>
            <person name="Lee Y."/>
            <person name="Jeon C.O."/>
        </authorList>
    </citation>
    <scope>NUCLEOTIDE SEQUENCE [LARGE SCALE GENOMIC DNA]</scope>
    <source>
        <strain evidence="1 2">BN5</strain>
        <plasmid evidence="1 2">pBN1</plasmid>
    </source>
</reference>
<geneLocation type="plasmid" evidence="1 2">
    <name>pBN1</name>
</geneLocation>
<keyword evidence="1" id="KW-0614">Plasmid</keyword>